<dbReference type="PROSITE" id="PS50111">
    <property type="entry name" value="CHEMOTAXIS_TRANSDUC_2"/>
    <property type="match status" value="1"/>
</dbReference>
<dbReference type="GO" id="GO:0005886">
    <property type="term" value="C:plasma membrane"/>
    <property type="evidence" value="ECO:0007669"/>
    <property type="project" value="UniProtKB-SubCell"/>
</dbReference>
<evidence type="ECO:0000256" key="2">
    <source>
        <dbReference type="ARBA" id="ARBA00022475"/>
    </source>
</evidence>
<dbReference type="Gene3D" id="3.30.450.20">
    <property type="entry name" value="PAS domain"/>
    <property type="match status" value="1"/>
</dbReference>
<keyword evidence="3 9" id="KW-0812">Transmembrane</keyword>
<evidence type="ECO:0000256" key="6">
    <source>
        <dbReference type="ARBA" id="ARBA00023224"/>
    </source>
</evidence>
<dbReference type="EMBL" id="CP022115">
    <property type="protein sequence ID" value="ASJ23336.1"/>
    <property type="molecule type" value="Genomic_DNA"/>
</dbReference>
<evidence type="ECO:0000256" key="5">
    <source>
        <dbReference type="ARBA" id="ARBA00023136"/>
    </source>
</evidence>
<evidence type="ECO:0000313" key="11">
    <source>
        <dbReference type="EMBL" id="ASJ23336.1"/>
    </source>
</evidence>
<evidence type="ECO:0000256" key="9">
    <source>
        <dbReference type="SAM" id="Phobius"/>
    </source>
</evidence>
<name>A0A248LG16_9NEIS</name>
<proteinExistence type="inferred from homology"/>
<evidence type="ECO:0000256" key="1">
    <source>
        <dbReference type="ARBA" id="ARBA00004651"/>
    </source>
</evidence>
<dbReference type="SMART" id="SM00283">
    <property type="entry name" value="MA"/>
    <property type="match status" value="1"/>
</dbReference>
<evidence type="ECO:0000259" key="10">
    <source>
        <dbReference type="PROSITE" id="PS50111"/>
    </source>
</evidence>
<comment type="similarity">
    <text evidence="7">Belongs to the methyl-accepting chemotaxis (MCP) protein family.</text>
</comment>
<dbReference type="InterPro" id="IPR004090">
    <property type="entry name" value="Chemotax_Me-accpt_rcpt"/>
</dbReference>
<dbReference type="GO" id="GO:0007165">
    <property type="term" value="P:signal transduction"/>
    <property type="evidence" value="ECO:0007669"/>
    <property type="project" value="UniProtKB-KW"/>
</dbReference>
<keyword evidence="5 9" id="KW-0472">Membrane</keyword>
<evidence type="ECO:0000256" key="4">
    <source>
        <dbReference type="ARBA" id="ARBA00022989"/>
    </source>
</evidence>
<keyword evidence="4 9" id="KW-1133">Transmembrane helix</keyword>
<dbReference type="OrthoDB" id="8555762at2"/>
<feature type="domain" description="Methyl-accepting transducer" evidence="10">
    <location>
        <begin position="265"/>
        <end position="501"/>
    </location>
</feature>
<gene>
    <name evidence="11" type="ORF">LHGZ1_0505</name>
</gene>
<dbReference type="PRINTS" id="PR00260">
    <property type="entry name" value="CHEMTRNSDUCR"/>
</dbReference>
<dbReference type="GO" id="GO:0006935">
    <property type="term" value="P:chemotaxis"/>
    <property type="evidence" value="ECO:0007669"/>
    <property type="project" value="InterPro"/>
</dbReference>
<dbReference type="AlphaFoldDB" id="A0A248LG16"/>
<dbReference type="PANTHER" id="PTHR32089">
    <property type="entry name" value="METHYL-ACCEPTING CHEMOTAXIS PROTEIN MCPB"/>
    <property type="match status" value="1"/>
</dbReference>
<sequence length="537" mass="57327">MTMRSKLLLLVGLALSGLLLLSVLGLHSLRTSMLDDRMQKMRSLVETALTTVTYYEGEAAAGRLEREDAEHLARQVVSKMRYDGKDYFFIVDQDMKFVAHGANARLVGQSANTVKTPDGHLFGDLIRSAMQGNGELYYRWDKPGASEPVDKISYAKQSGDWKWVVLTGAYVDDIEGAFWQAAYVQLALIAILVVVLIVSSLMIVRGLLKGLGGEPAYAVQIVRQIASGQLGTQVRLAPGDNSSLLAAIADMQGNLRELITGIIRSANELGQMAGRIEEHAEVNASHSEQQSQAAAAMAAAIEQLTTSIQHIADHANVARDQSQASGEISRQSADVIHRTVNEIEQISSEVGVASESIRELADKTESIKTIMTVIRDVAEQTNLLALNAAIEAARAGEMGRGFAVVADEVRKLAERTTSATQEIAAMIGAIQTTSDVSRNTIADAVGRAKSGVALAAEGGAAITRIQDSAGEVVSVVNDISHSLSEQSLASNDIAQHVERIAQGAAANAGVAHETAAATVELHKLTHSLRESVSRFTV</sequence>
<evidence type="ECO:0000256" key="7">
    <source>
        <dbReference type="ARBA" id="ARBA00029447"/>
    </source>
</evidence>
<dbReference type="GO" id="GO:0004888">
    <property type="term" value="F:transmembrane signaling receptor activity"/>
    <property type="evidence" value="ECO:0007669"/>
    <property type="project" value="InterPro"/>
</dbReference>
<feature type="transmembrane region" description="Helical" evidence="9">
    <location>
        <begin position="182"/>
        <end position="204"/>
    </location>
</feature>
<reference evidence="12" key="1">
    <citation type="submission" date="2017-06" db="EMBL/GenBank/DDBJ databases">
        <title>Whole genome sequence of Laribacter hongkongensis LHGZ1.</title>
        <authorList>
            <person name="Chen D."/>
            <person name="Wu H."/>
            <person name="Chen J."/>
        </authorList>
    </citation>
    <scope>NUCLEOTIDE SEQUENCE [LARGE SCALE GENOMIC DNA]</scope>
    <source>
        <strain evidence="12">LHGZ1</strain>
    </source>
</reference>
<evidence type="ECO:0000313" key="12">
    <source>
        <dbReference type="Proteomes" id="UP000197424"/>
    </source>
</evidence>
<accession>A0A248LG16</accession>
<dbReference type="RefSeq" id="WP_088860039.1">
    <property type="nucleotide sequence ID" value="NZ_CP022115.1"/>
</dbReference>
<dbReference type="Pfam" id="PF00015">
    <property type="entry name" value="MCPsignal"/>
    <property type="match status" value="1"/>
</dbReference>
<dbReference type="FunFam" id="1.10.287.950:FF:000001">
    <property type="entry name" value="Methyl-accepting chemotaxis sensory transducer"/>
    <property type="match status" value="1"/>
</dbReference>
<dbReference type="InterPro" id="IPR033480">
    <property type="entry name" value="sCache_2"/>
</dbReference>
<dbReference type="InterPro" id="IPR004089">
    <property type="entry name" value="MCPsignal_dom"/>
</dbReference>
<evidence type="ECO:0000256" key="3">
    <source>
        <dbReference type="ARBA" id="ARBA00022692"/>
    </source>
</evidence>
<dbReference type="SUPFAM" id="SSF58104">
    <property type="entry name" value="Methyl-accepting chemotaxis protein (MCP) signaling domain"/>
    <property type="match status" value="1"/>
</dbReference>
<protein>
    <submittedName>
        <fullName evidence="11">Putative methyl-accepting chemotaxis protein</fullName>
    </submittedName>
</protein>
<keyword evidence="2" id="KW-1003">Cell membrane</keyword>
<dbReference type="Proteomes" id="UP000197424">
    <property type="component" value="Chromosome"/>
</dbReference>
<comment type="subcellular location">
    <subcellularLocation>
        <location evidence="1">Cell membrane</location>
        <topology evidence="1">Multi-pass membrane protein</topology>
    </subcellularLocation>
</comment>
<evidence type="ECO:0000256" key="8">
    <source>
        <dbReference type="PROSITE-ProRule" id="PRU00284"/>
    </source>
</evidence>
<dbReference type="Gene3D" id="1.10.287.950">
    <property type="entry name" value="Methyl-accepting chemotaxis protein"/>
    <property type="match status" value="1"/>
</dbReference>
<organism evidence="11 12">
    <name type="scientific">Laribacter hongkongensis</name>
    <dbReference type="NCBI Taxonomy" id="168471"/>
    <lineage>
        <taxon>Bacteria</taxon>
        <taxon>Pseudomonadati</taxon>
        <taxon>Pseudomonadota</taxon>
        <taxon>Betaproteobacteria</taxon>
        <taxon>Neisseriales</taxon>
        <taxon>Aquaspirillaceae</taxon>
        <taxon>Laribacter</taxon>
    </lineage>
</organism>
<dbReference type="SMART" id="SM01049">
    <property type="entry name" value="Cache_2"/>
    <property type="match status" value="1"/>
</dbReference>
<dbReference type="CDD" id="cd11386">
    <property type="entry name" value="MCP_signal"/>
    <property type="match status" value="1"/>
</dbReference>
<dbReference type="PANTHER" id="PTHR32089:SF119">
    <property type="entry name" value="METHYL-ACCEPTING CHEMOTAXIS PROTEIN CTPL"/>
    <property type="match status" value="1"/>
</dbReference>
<dbReference type="Pfam" id="PF17200">
    <property type="entry name" value="sCache_2"/>
    <property type="match status" value="1"/>
</dbReference>
<keyword evidence="6 8" id="KW-0807">Transducer</keyword>